<dbReference type="PANTHER" id="PTHR28605:SF1">
    <property type="entry name" value="CHROMOSOME TRANSMISSION FIDELITY FACTOR 8"/>
    <property type="match status" value="1"/>
</dbReference>
<dbReference type="GeneID" id="34577321"/>
<evidence type="ECO:0000256" key="5">
    <source>
        <dbReference type="ARBA" id="ARBA00023306"/>
    </source>
</evidence>
<comment type="subcellular location">
    <subcellularLocation>
        <location evidence="1">Nucleus</location>
    </subcellularLocation>
</comment>
<evidence type="ECO:0000313" key="8">
    <source>
        <dbReference type="EMBL" id="OGE52229.1"/>
    </source>
</evidence>
<feature type="region of interest" description="Disordered" evidence="7">
    <location>
        <begin position="1"/>
        <end position="32"/>
    </location>
</feature>
<evidence type="ECO:0000256" key="3">
    <source>
        <dbReference type="ARBA" id="ARBA00023125"/>
    </source>
</evidence>
<evidence type="ECO:0000256" key="1">
    <source>
        <dbReference type="ARBA" id="ARBA00004123"/>
    </source>
</evidence>
<dbReference type="RefSeq" id="XP_022487671.1">
    <property type="nucleotide sequence ID" value="XM_022632587.1"/>
</dbReference>
<dbReference type="AlphaFoldDB" id="A0A1F5LH34"/>
<dbReference type="PANTHER" id="PTHR28605">
    <property type="entry name" value="CTF8, CHROMOSOME TRANSMISSION FIDELITY FACTOR 8 HOMOLOG (S. CEREVISIAE)"/>
    <property type="match status" value="1"/>
</dbReference>
<proteinExistence type="inferred from homology"/>
<dbReference type="Proteomes" id="UP000177622">
    <property type="component" value="Unassembled WGS sequence"/>
</dbReference>
<organism evidence="8 9">
    <name type="scientific">Penicillium arizonense</name>
    <dbReference type="NCBI Taxonomy" id="1835702"/>
    <lineage>
        <taxon>Eukaryota</taxon>
        <taxon>Fungi</taxon>
        <taxon>Dikarya</taxon>
        <taxon>Ascomycota</taxon>
        <taxon>Pezizomycotina</taxon>
        <taxon>Eurotiomycetes</taxon>
        <taxon>Eurotiomycetidae</taxon>
        <taxon>Eurotiales</taxon>
        <taxon>Aspergillaceae</taxon>
        <taxon>Penicillium</taxon>
    </lineage>
</organism>
<evidence type="ECO:0000256" key="4">
    <source>
        <dbReference type="ARBA" id="ARBA00023242"/>
    </source>
</evidence>
<dbReference type="OrthoDB" id="121932at2759"/>
<dbReference type="GO" id="GO:0003677">
    <property type="term" value="F:DNA binding"/>
    <property type="evidence" value="ECO:0007669"/>
    <property type="project" value="UniProtKB-KW"/>
</dbReference>
<keyword evidence="9" id="KW-1185">Reference proteome</keyword>
<comment type="similarity">
    <text evidence="6">Belongs to the CTF8 family.</text>
</comment>
<dbReference type="GO" id="GO:0006260">
    <property type="term" value="P:DNA replication"/>
    <property type="evidence" value="ECO:0007669"/>
    <property type="project" value="UniProtKB-KW"/>
</dbReference>
<feature type="region of interest" description="Disordered" evidence="7">
    <location>
        <begin position="52"/>
        <end position="71"/>
    </location>
</feature>
<name>A0A1F5LH34_PENAI</name>
<keyword evidence="5" id="KW-0131">Cell cycle</keyword>
<keyword evidence="3" id="KW-0238">DNA-binding</keyword>
<keyword evidence="4" id="KW-0539">Nucleus</keyword>
<sequence>MPSIKLHPSSASSTTKATNPQTPANPLPPLLQTPTGLAILELQGTINVPSSNEEENEMIDSPGSNPNIDPASVFETPIGKLMFPDYSVHNPDDTKWMKRAYLYVGRYQRMTGEVKKLPRPVAVLQRHQGEGDGEELEVVEIVRYKIFFKSRPEPVNNV</sequence>
<dbReference type="InterPro" id="IPR018607">
    <property type="entry name" value="Ctf8"/>
</dbReference>
<evidence type="ECO:0000256" key="2">
    <source>
        <dbReference type="ARBA" id="ARBA00022705"/>
    </source>
</evidence>
<evidence type="ECO:0000256" key="7">
    <source>
        <dbReference type="SAM" id="MobiDB-lite"/>
    </source>
</evidence>
<protein>
    <recommendedName>
        <fullName evidence="10">Chromosome transmission fidelity protein 8</fullName>
    </recommendedName>
</protein>
<evidence type="ECO:0008006" key="10">
    <source>
        <dbReference type="Google" id="ProtNLM"/>
    </source>
</evidence>
<gene>
    <name evidence="8" type="ORF">PENARI_c011G05012</name>
</gene>
<evidence type="ECO:0000256" key="6">
    <source>
        <dbReference type="ARBA" id="ARBA00038447"/>
    </source>
</evidence>
<accession>A0A1F5LH34</accession>
<dbReference type="Pfam" id="PF09696">
    <property type="entry name" value="Ctf8"/>
    <property type="match status" value="1"/>
</dbReference>
<dbReference type="STRING" id="1835702.A0A1F5LH34"/>
<dbReference type="GO" id="GO:0031390">
    <property type="term" value="C:Ctf18 RFC-like complex"/>
    <property type="evidence" value="ECO:0007669"/>
    <property type="project" value="InterPro"/>
</dbReference>
<reference evidence="8 9" key="1">
    <citation type="journal article" date="2016" name="Sci. Rep.">
        <title>Penicillium arizonense, a new, genome sequenced fungal species, reveals a high chemical diversity in secreted metabolites.</title>
        <authorList>
            <person name="Grijseels S."/>
            <person name="Nielsen J.C."/>
            <person name="Randelovic M."/>
            <person name="Nielsen J."/>
            <person name="Nielsen K.F."/>
            <person name="Workman M."/>
            <person name="Frisvad J.C."/>
        </authorList>
    </citation>
    <scope>NUCLEOTIDE SEQUENCE [LARGE SCALE GENOMIC DNA]</scope>
    <source>
        <strain evidence="8 9">CBS 141311</strain>
    </source>
</reference>
<comment type="caution">
    <text evidence="8">The sequence shown here is derived from an EMBL/GenBank/DDBJ whole genome shotgun (WGS) entry which is preliminary data.</text>
</comment>
<evidence type="ECO:0000313" key="9">
    <source>
        <dbReference type="Proteomes" id="UP000177622"/>
    </source>
</evidence>
<dbReference type="GO" id="GO:0007064">
    <property type="term" value="P:mitotic sister chromatid cohesion"/>
    <property type="evidence" value="ECO:0007669"/>
    <property type="project" value="InterPro"/>
</dbReference>
<dbReference type="EMBL" id="LXJU01000011">
    <property type="protein sequence ID" value="OGE52229.1"/>
    <property type="molecule type" value="Genomic_DNA"/>
</dbReference>
<keyword evidence="2" id="KW-0235">DNA replication</keyword>